<reference evidence="1" key="1">
    <citation type="submission" date="2014-05" db="EMBL/GenBank/DDBJ databases">
        <authorList>
            <person name="Chronopoulou M."/>
        </authorList>
    </citation>
    <scope>NUCLEOTIDE SEQUENCE</scope>
    <source>
        <tissue evidence="1">Whole organism</tissue>
    </source>
</reference>
<evidence type="ECO:0000313" key="1">
    <source>
        <dbReference type="EMBL" id="CDW37839.1"/>
    </source>
</evidence>
<organism evidence="1">
    <name type="scientific">Lepeophtheirus salmonis</name>
    <name type="common">Salmon louse</name>
    <name type="synonym">Caligus salmonis</name>
    <dbReference type="NCBI Taxonomy" id="72036"/>
    <lineage>
        <taxon>Eukaryota</taxon>
        <taxon>Metazoa</taxon>
        <taxon>Ecdysozoa</taxon>
        <taxon>Arthropoda</taxon>
        <taxon>Crustacea</taxon>
        <taxon>Multicrustacea</taxon>
        <taxon>Hexanauplia</taxon>
        <taxon>Copepoda</taxon>
        <taxon>Siphonostomatoida</taxon>
        <taxon>Caligidae</taxon>
        <taxon>Lepeophtheirus</taxon>
    </lineage>
</organism>
<dbReference type="EMBL" id="HACA01020478">
    <property type="protein sequence ID" value="CDW37839.1"/>
    <property type="molecule type" value="Transcribed_RNA"/>
</dbReference>
<proteinExistence type="predicted"/>
<accession>A0A0K2UHY9</accession>
<protein>
    <submittedName>
        <fullName evidence="1">Uncharacterized protein</fullName>
    </submittedName>
</protein>
<name>A0A0K2UHY9_LEPSM</name>
<feature type="non-terminal residue" evidence="1">
    <location>
        <position position="40"/>
    </location>
</feature>
<dbReference type="AlphaFoldDB" id="A0A0K2UHY9"/>
<sequence>MYDVRHSSNSWYLKKKIMTPFYNKKQDFRDLYICIYILKK</sequence>